<dbReference type="Pfam" id="PF02579">
    <property type="entry name" value="Nitro_FeMo-Co"/>
    <property type="match status" value="1"/>
</dbReference>
<dbReference type="PANTHER" id="PTHR33937:SF2">
    <property type="entry name" value="DINITROGENASE IRON-MOLYBDENUM COFACTOR BIOSYNTHESIS DOMAIN-CONTAINING PROTEIN"/>
    <property type="match status" value="1"/>
</dbReference>
<dbReference type="AlphaFoldDB" id="A0A5E6M5M3"/>
<feature type="coiled-coil region" evidence="1">
    <location>
        <begin position="13"/>
        <end position="52"/>
    </location>
</feature>
<dbReference type="Proteomes" id="UP000381693">
    <property type="component" value="Unassembled WGS sequence"/>
</dbReference>
<protein>
    <submittedName>
        <fullName evidence="3">Partial FeMo cofactor biosynthesis protein NifB</fullName>
    </submittedName>
</protein>
<dbReference type="PANTHER" id="PTHR33937">
    <property type="entry name" value="IRON-MOLYBDENUM PROTEIN-RELATED-RELATED"/>
    <property type="match status" value="1"/>
</dbReference>
<dbReference type="CDD" id="cd00852">
    <property type="entry name" value="NifB"/>
    <property type="match status" value="1"/>
</dbReference>
<evidence type="ECO:0000313" key="4">
    <source>
        <dbReference type="Proteomes" id="UP000381693"/>
    </source>
</evidence>
<organism evidence="3 4">
    <name type="scientific">Methylacidimicrobium cyclopophantes</name>
    <dbReference type="NCBI Taxonomy" id="1041766"/>
    <lineage>
        <taxon>Bacteria</taxon>
        <taxon>Pseudomonadati</taxon>
        <taxon>Verrucomicrobiota</taxon>
        <taxon>Methylacidimicrobium</taxon>
    </lineage>
</organism>
<dbReference type="InterPro" id="IPR003731">
    <property type="entry name" value="Di-Nase_FeMo-co_biosynth"/>
</dbReference>
<dbReference type="InterPro" id="IPR036105">
    <property type="entry name" value="DiNase_FeMo-co_biosyn_sf"/>
</dbReference>
<dbReference type="RefSeq" id="WP_281290901.1">
    <property type="nucleotide sequence ID" value="NZ_CABFUZ020000049.1"/>
</dbReference>
<keyword evidence="1" id="KW-0175">Coiled coil</keyword>
<evidence type="ECO:0000259" key="2">
    <source>
        <dbReference type="Pfam" id="PF02579"/>
    </source>
</evidence>
<sequence>ADAVGLLGEDRGAEFTTERIESIEIRYDSKKREAYRNSVEEERAARKAARERELLTLAGENSDRKILLAVATKGGGKVNEHFGHAKEFQIYEVSTAGSKFVGHRRVDLYCQGGYGEEDALAGVIRAINDCVAVLVAKIGACPKEELRKAGIEPVDEYAYGYIETAALSYYRGYLERLKIGAIAEVERGDAMIRQGAFVEAGAPASAAA</sequence>
<proteinExistence type="predicted"/>
<feature type="domain" description="Dinitrogenase iron-molybdenum cofactor biosynthesis" evidence="2">
    <location>
        <begin position="75"/>
        <end position="168"/>
    </location>
</feature>
<accession>A0A5E6M5M3</accession>
<dbReference type="SUPFAM" id="SSF53146">
    <property type="entry name" value="Nitrogenase accessory factor-like"/>
    <property type="match status" value="1"/>
</dbReference>
<dbReference type="Gene3D" id="3.30.420.130">
    <property type="entry name" value="Dinitrogenase iron-molybdenum cofactor biosynthesis domain"/>
    <property type="match status" value="1"/>
</dbReference>
<gene>
    <name evidence="3" type="primary">nifB</name>
    <name evidence="3" type="ORF">MAMC_00248</name>
</gene>
<reference evidence="3" key="1">
    <citation type="submission" date="2019-09" db="EMBL/GenBank/DDBJ databases">
        <authorList>
            <person name="Cremers G."/>
        </authorList>
    </citation>
    <scope>NUCLEOTIDE SEQUENCE [LARGE SCALE GENOMIC DNA]</scope>
    <source>
        <strain evidence="3">3B</strain>
    </source>
</reference>
<dbReference type="InterPro" id="IPR051840">
    <property type="entry name" value="NifX/NifY_domain"/>
</dbReference>
<comment type="caution">
    <text evidence="3">The sequence shown here is derived from an EMBL/GenBank/DDBJ whole genome shotgun (WGS) entry which is preliminary data.</text>
</comment>
<keyword evidence="4" id="KW-1185">Reference proteome</keyword>
<name>A0A5E6M5M3_9BACT</name>
<dbReference type="InterPro" id="IPR034165">
    <property type="entry name" value="NifB_C"/>
</dbReference>
<feature type="non-terminal residue" evidence="3">
    <location>
        <position position="1"/>
    </location>
</feature>
<dbReference type="EMBL" id="CABFUZ020000049">
    <property type="protein sequence ID" value="VVM04863.1"/>
    <property type="molecule type" value="Genomic_DNA"/>
</dbReference>
<evidence type="ECO:0000313" key="3">
    <source>
        <dbReference type="EMBL" id="VVM04863.1"/>
    </source>
</evidence>
<evidence type="ECO:0000256" key="1">
    <source>
        <dbReference type="SAM" id="Coils"/>
    </source>
</evidence>